<evidence type="ECO:0000256" key="1">
    <source>
        <dbReference type="ARBA" id="ARBA00023027"/>
    </source>
</evidence>
<gene>
    <name evidence="3" type="ORF">A3E66_00235</name>
</gene>
<dbReference type="Proteomes" id="UP000179051">
    <property type="component" value="Unassembled WGS sequence"/>
</dbReference>
<protein>
    <recommendedName>
        <fullName evidence="2">NAD(P)-binding domain-containing protein</fullName>
    </recommendedName>
</protein>
<keyword evidence="1" id="KW-0520">NAD</keyword>
<name>A0A1F5K342_9BACT</name>
<dbReference type="SUPFAM" id="SSF51735">
    <property type="entry name" value="NAD(P)-binding Rossmann-fold domains"/>
    <property type="match status" value="1"/>
</dbReference>
<dbReference type="Pfam" id="PF16363">
    <property type="entry name" value="GDP_Man_Dehyd"/>
    <property type="match status" value="1"/>
</dbReference>
<dbReference type="Gene3D" id="3.40.50.720">
    <property type="entry name" value="NAD(P)-binding Rossmann-like Domain"/>
    <property type="match status" value="1"/>
</dbReference>
<evidence type="ECO:0000259" key="2">
    <source>
        <dbReference type="Pfam" id="PF16363"/>
    </source>
</evidence>
<evidence type="ECO:0000313" key="4">
    <source>
        <dbReference type="Proteomes" id="UP000179051"/>
    </source>
</evidence>
<reference evidence="3 4" key="1">
    <citation type="journal article" date="2016" name="Nat. Commun.">
        <title>Thousands of microbial genomes shed light on interconnected biogeochemical processes in an aquifer system.</title>
        <authorList>
            <person name="Anantharaman K."/>
            <person name="Brown C.T."/>
            <person name="Hug L.A."/>
            <person name="Sharon I."/>
            <person name="Castelle C.J."/>
            <person name="Probst A.J."/>
            <person name="Thomas B.C."/>
            <person name="Singh A."/>
            <person name="Wilkins M.J."/>
            <person name="Karaoz U."/>
            <person name="Brodie E.L."/>
            <person name="Williams K.H."/>
            <person name="Hubbard S.S."/>
            <person name="Banfield J.F."/>
        </authorList>
    </citation>
    <scope>NUCLEOTIDE SEQUENCE [LARGE SCALE GENOMIC DNA]</scope>
</reference>
<dbReference type="Gene3D" id="3.90.25.10">
    <property type="entry name" value="UDP-galactose 4-epimerase, domain 1"/>
    <property type="match status" value="1"/>
</dbReference>
<organism evidence="3 4">
    <name type="scientific">Candidatus Daviesbacteria bacterium RIFCSPHIGHO2_12_FULL_37_16</name>
    <dbReference type="NCBI Taxonomy" id="1797778"/>
    <lineage>
        <taxon>Bacteria</taxon>
        <taxon>Candidatus Daviesiibacteriota</taxon>
    </lineage>
</organism>
<dbReference type="PRINTS" id="PR01713">
    <property type="entry name" value="NUCEPIMERASE"/>
</dbReference>
<dbReference type="InterPro" id="IPR036291">
    <property type="entry name" value="NAD(P)-bd_dom_sf"/>
</dbReference>
<proteinExistence type="predicted"/>
<feature type="domain" description="NAD(P)-binding" evidence="2">
    <location>
        <begin position="5"/>
        <end position="308"/>
    </location>
</feature>
<evidence type="ECO:0000313" key="3">
    <source>
        <dbReference type="EMBL" id="OGE35407.1"/>
    </source>
</evidence>
<comment type="caution">
    <text evidence="3">The sequence shown here is derived from an EMBL/GenBank/DDBJ whole genome shotgun (WGS) entry which is preliminary data.</text>
</comment>
<accession>A0A1F5K342</accession>
<dbReference type="InterPro" id="IPR016040">
    <property type="entry name" value="NAD(P)-bd_dom"/>
</dbReference>
<sequence length="315" mass="35574">MVKILVTGCAGFIGSHLTDRLLEEGFDVVGVDDFNDYYDPKIKEQNLQSAKKNRQFKLCRKDVLDFTSLEEIFKKEKPAKVVHLAARAGVRASIENPLLYAKVNVAGTVHLLKLSVDFGIKQFIFGSSSSIYGNTKRIPFSEDDICDSVISPYGASKRSAEFFVESFWKNYHLKSIILRFFTVYGPRGRPDMAPALFTKAILNKEELTQFGNGSSSRDYTYVDDIVNGIIKTLEQDLDFEIINLGNNNSIALRDLIKAIEKVMGKKAKINEVPMQQGDVEKTWANINKAKYILGWQPGVKFVDGMKKTSEYFCQF</sequence>
<dbReference type="PANTHER" id="PTHR43574">
    <property type="entry name" value="EPIMERASE-RELATED"/>
    <property type="match status" value="1"/>
</dbReference>
<dbReference type="AlphaFoldDB" id="A0A1F5K342"/>
<dbReference type="EMBL" id="MFDF01000014">
    <property type="protein sequence ID" value="OGE35407.1"/>
    <property type="molecule type" value="Genomic_DNA"/>
</dbReference>